<accession>A0A8J8TCS8</accession>
<dbReference type="InterPro" id="IPR019587">
    <property type="entry name" value="Polyketide_cyclase/dehydratase"/>
</dbReference>
<dbReference type="CDD" id="cd07812">
    <property type="entry name" value="SRPBCC"/>
    <property type="match status" value="1"/>
</dbReference>
<name>A0A8J8TCS8_9EURY</name>
<dbReference type="InterPro" id="IPR023393">
    <property type="entry name" value="START-like_dom_sf"/>
</dbReference>
<dbReference type="OrthoDB" id="195304at2157"/>
<reference evidence="1" key="1">
    <citation type="submission" date="2019-02" db="EMBL/GenBank/DDBJ databases">
        <title>Halonotius sp. a new haloarchaeum isolated from saline soil.</title>
        <authorList>
            <person name="Duran-Viseras A."/>
            <person name="Sanchez-Porro C."/>
            <person name="Ventosa A."/>
        </authorList>
    </citation>
    <scope>NUCLEOTIDE SEQUENCE</scope>
    <source>
        <strain evidence="1">F15B</strain>
    </source>
</reference>
<sequence>MVTVADDIEIDASPEAVFEYLDEPTNHRRITPAISEVSNVEPLDNGGKELDFTYRLVAVPVSGHLVQTVHDPPNQHRFEMSGGLSGELGFEIEAVDGGSRVTYSAEYAIPGHVISRVIEPFVRRYNESELESTLANLKAELEGE</sequence>
<dbReference type="Pfam" id="PF10604">
    <property type="entry name" value="Polyketide_cyc2"/>
    <property type="match status" value="1"/>
</dbReference>
<gene>
    <name evidence="1" type="ORF">EGH24_09390</name>
</gene>
<organism evidence="1 2">
    <name type="scientific">Halonotius terrestris</name>
    <dbReference type="NCBI Taxonomy" id="2487750"/>
    <lineage>
        <taxon>Archaea</taxon>
        <taxon>Methanobacteriati</taxon>
        <taxon>Methanobacteriota</taxon>
        <taxon>Stenosarchaea group</taxon>
        <taxon>Halobacteria</taxon>
        <taxon>Halobacteriales</taxon>
        <taxon>Haloferacaceae</taxon>
        <taxon>Halonotius</taxon>
    </lineage>
</organism>
<protein>
    <submittedName>
        <fullName evidence="1">SRPBCC family protein</fullName>
    </submittedName>
</protein>
<keyword evidence="2" id="KW-1185">Reference proteome</keyword>
<dbReference type="RefSeq" id="WP_142979884.1">
    <property type="nucleotide sequence ID" value="NZ_RKLU01000003.1"/>
</dbReference>
<dbReference type="AlphaFoldDB" id="A0A8J8TCS8"/>
<dbReference type="Gene3D" id="3.30.530.20">
    <property type="match status" value="1"/>
</dbReference>
<dbReference type="Proteomes" id="UP000705823">
    <property type="component" value="Unassembled WGS sequence"/>
</dbReference>
<dbReference type="EMBL" id="RKLU01000003">
    <property type="protein sequence ID" value="TQQ81324.1"/>
    <property type="molecule type" value="Genomic_DNA"/>
</dbReference>
<proteinExistence type="predicted"/>
<comment type="caution">
    <text evidence="1">The sequence shown here is derived from an EMBL/GenBank/DDBJ whole genome shotgun (WGS) entry which is preliminary data.</text>
</comment>
<evidence type="ECO:0000313" key="1">
    <source>
        <dbReference type="EMBL" id="TQQ81324.1"/>
    </source>
</evidence>
<dbReference type="SUPFAM" id="SSF55961">
    <property type="entry name" value="Bet v1-like"/>
    <property type="match status" value="1"/>
</dbReference>
<evidence type="ECO:0000313" key="2">
    <source>
        <dbReference type="Proteomes" id="UP000705823"/>
    </source>
</evidence>